<dbReference type="SUPFAM" id="SSF52540">
    <property type="entry name" value="P-loop containing nucleoside triphosphate hydrolases"/>
    <property type="match status" value="1"/>
</dbReference>
<dbReference type="GO" id="GO:0033314">
    <property type="term" value="P:mitotic DNA replication checkpoint signaling"/>
    <property type="evidence" value="ECO:0007669"/>
    <property type="project" value="TreeGrafter"/>
</dbReference>
<dbReference type="AlphaFoldDB" id="A0A7S3JNY7"/>
<evidence type="ECO:0000313" key="3">
    <source>
        <dbReference type="EMBL" id="CAE0360444.1"/>
    </source>
</evidence>
<feature type="domain" description="ORC1/DEAH AAA+ ATPase" evidence="2">
    <location>
        <begin position="44"/>
        <end position="160"/>
    </location>
</feature>
<comment type="similarity">
    <text evidence="1">Belongs to the CDC6/cdc18 family.</text>
</comment>
<dbReference type="EMBL" id="HBIJ01001629">
    <property type="protein sequence ID" value="CAE0360444.1"/>
    <property type="molecule type" value="Transcribed_RNA"/>
</dbReference>
<dbReference type="PANTHER" id="PTHR10763">
    <property type="entry name" value="CELL DIVISION CONTROL PROTEIN 6-RELATED"/>
    <property type="match status" value="1"/>
</dbReference>
<dbReference type="GO" id="GO:0003688">
    <property type="term" value="F:DNA replication origin binding"/>
    <property type="evidence" value="ECO:0007669"/>
    <property type="project" value="TreeGrafter"/>
</dbReference>
<proteinExistence type="inferred from homology"/>
<dbReference type="Gene3D" id="1.10.8.60">
    <property type="match status" value="1"/>
</dbReference>
<evidence type="ECO:0000256" key="1">
    <source>
        <dbReference type="ARBA" id="ARBA00006184"/>
    </source>
</evidence>
<name>A0A7S3JNY7_9STRA</name>
<dbReference type="InterPro" id="IPR050311">
    <property type="entry name" value="ORC1/CDC6"/>
</dbReference>
<dbReference type="Gene3D" id="3.40.50.300">
    <property type="entry name" value="P-loop containing nucleotide triphosphate hydrolases"/>
    <property type="match status" value="1"/>
</dbReference>
<reference evidence="3" key="1">
    <citation type="submission" date="2021-01" db="EMBL/GenBank/DDBJ databases">
        <authorList>
            <person name="Corre E."/>
            <person name="Pelletier E."/>
            <person name="Niang G."/>
            <person name="Scheremetjew M."/>
            <person name="Finn R."/>
            <person name="Kale V."/>
            <person name="Holt S."/>
            <person name="Cochrane G."/>
            <person name="Meng A."/>
            <person name="Brown T."/>
            <person name="Cohen L."/>
        </authorList>
    </citation>
    <scope>NUCLEOTIDE SEQUENCE</scope>
    <source>
        <strain evidence="3">CCMP1510</strain>
    </source>
</reference>
<dbReference type="GO" id="GO:0006270">
    <property type="term" value="P:DNA replication initiation"/>
    <property type="evidence" value="ECO:0007669"/>
    <property type="project" value="TreeGrafter"/>
</dbReference>
<dbReference type="InterPro" id="IPR027417">
    <property type="entry name" value="P-loop_NTPase"/>
</dbReference>
<sequence>MKRSLDDEEKRSAVEAALELSYEPKTTAHRTTEQKSIEDFFRRREGGCLYVCGGPGTGKTLHVERARINTGIKAWSTRGTIYSNGLEMCRALLYAIGSKAIGRQVDELSSLKDGLDLLEKQVLKPKRRNWQLKFIIIDEIDALVSTCTDLVAKLFALANFGPHGLAMCGIANAIDLPQIAGLPSPQYTVVFEPYSFQALRSILEARCENDDFFEPSALEFCARRIAAQSGDARRALDLALKALRNVSNLNNKVSVRDIRNAFNDANASPLLAIIQALPTHARLALRAATNLAVQHSTFSKRQLLSAYIASCPSAARDDAGHDALTLLEASGLIRINTTHLPKHSKKRRAPSSKPNAETLTLAVDLNNLHVAFQALQQESSRTSSPLKEQNITIPIPLSSSAPSASSMKATTSIKSSAFEIPAYLR</sequence>
<gene>
    <name evidence="3" type="ORF">ALAG00032_LOCUS1174</name>
</gene>
<dbReference type="Pfam" id="PF13401">
    <property type="entry name" value="AAA_22"/>
    <property type="match status" value="1"/>
</dbReference>
<dbReference type="InterPro" id="IPR049945">
    <property type="entry name" value="AAA_22"/>
</dbReference>
<dbReference type="PANTHER" id="PTHR10763:SF26">
    <property type="entry name" value="CELL DIVISION CONTROL PROTEIN 6 HOMOLOG"/>
    <property type="match status" value="1"/>
</dbReference>
<organism evidence="3">
    <name type="scientific">Aureoumbra lagunensis</name>
    <dbReference type="NCBI Taxonomy" id="44058"/>
    <lineage>
        <taxon>Eukaryota</taxon>
        <taxon>Sar</taxon>
        <taxon>Stramenopiles</taxon>
        <taxon>Ochrophyta</taxon>
        <taxon>Pelagophyceae</taxon>
        <taxon>Pelagomonadales</taxon>
        <taxon>Aureoumbra</taxon>
    </lineage>
</organism>
<dbReference type="GO" id="GO:0016887">
    <property type="term" value="F:ATP hydrolysis activity"/>
    <property type="evidence" value="ECO:0007669"/>
    <property type="project" value="InterPro"/>
</dbReference>
<protein>
    <recommendedName>
        <fullName evidence="2">ORC1/DEAH AAA+ ATPase domain-containing protein</fullName>
    </recommendedName>
</protein>
<evidence type="ECO:0000259" key="2">
    <source>
        <dbReference type="Pfam" id="PF13401"/>
    </source>
</evidence>
<accession>A0A7S3JNY7</accession>
<dbReference type="GO" id="GO:0005634">
    <property type="term" value="C:nucleus"/>
    <property type="evidence" value="ECO:0007669"/>
    <property type="project" value="TreeGrafter"/>
</dbReference>